<organism evidence="1 2">
    <name type="scientific">Prevotella melaninogenica DNF00666</name>
    <dbReference type="NCBI Taxonomy" id="1401073"/>
    <lineage>
        <taxon>Bacteria</taxon>
        <taxon>Pseudomonadati</taxon>
        <taxon>Bacteroidota</taxon>
        <taxon>Bacteroidia</taxon>
        <taxon>Bacteroidales</taxon>
        <taxon>Prevotellaceae</taxon>
        <taxon>Prevotella</taxon>
    </lineage>
</organism>
<dbReference type="EMBL" id="JRNS01000485">
    <property type="protein sequence ID" value="KGF44436.1"/>
    <property type="molecule type" value="Genomic_DNA"/>
</dbReference>
<gene>
    <name evidence="1" type="ORF">HMPREF0661_10445</name>
</gene>
<dbReference type="Proteomes" id="UP000029578">
    <property type="component" value="Unassembled WGS sequence"/>
</dbReference>
<dbReference type="AlphaFoldDB" id="A0A096AD04"/>
<sequence length="60" mass="6872">MVIIVAYIFLSAIILPEQKIILTFASRKLVAVLPHMKITVLAWHTVRSAGESFFYIYYGK</sequence>
<evidence type="ECO:0000313" key="2">
    <source>
        <dbReference type="Proteomes" id="UP000029578"/>
    </source>
</evidence>
<name>A0A096AD04_9BACT</name>
<comment type="caution">
    <text evidence="1">The sequence shown here is derived from an EMBL/GenBank/DDBJ whole genome shotgun (WGS) entry which is preliminary data.</text>
</comment>
<proteinExistence type="predicted"/>
<evidence type="ECO:0000313" key="1">
    <source>
        <dbReference type="EMBL" id="KGF44436.1"/>
    </source>
</evidence>
<accession>A0A096AD04</accession>
<protein>
    <submittedName>
        <fullName evidence="1">Uncharacterized protein</fullName>
    </submittedName>
</protein>
<reference evidence="1 2" key="1">
    <citation type="submission" date="2014-07" db="EMBL/GenBank/DDBJ databases">
        <authorList>
            <person name="McCorrison J."/>
            <person name="Sanka R."/>
            <person name="Torralba M."/>
            <person name="Gillis M."/>
            <person name="Haft D.H."/>
            <person name="Methe B."/>
            <person name="Sutton G."/>
            <person name="Nelson K.E."/>
        </authorList>
    </citation>
    <scope>NUCLEOTIDE SEQUENCE [LARGE SCALE GENOMIC DNA]</scope>
    <source>
        <strain evidence="1 2">DNF00666</strain>
    </source>
</reference>